<comment type="caution">
    <text evidence="7">The sequence shown here is derived from an EMBL/GenBank/DDBJ whole genome shotgun (WGS) entry which is preliminary data.</text>
</comment>
<dbReference type="Pfam" id="PF00425">
    <property type="entry name" value="Chorismate_bind"/>
    <property type="match status" value="1"/>
</dbReference>
<proteinExistence type="inferred from homology"/>
<dbReference type="PANTHER" id="PTHR42839:SF1">
    <property type="entry name" value="ISOCHORISMATE SYNTHASE MENF"/>
    <property type="match status" value="1"/>
</dbReference>
<evidence type="ECO:0000256" key="5">
    <source>
        <dbReference type="ARBA" id="ARBA00041564"/>
    </source>
</evidence>
<dbReference type="SUPFAM" id="SSF56322">
    <property type="entry name" value="ADC synthase"/>
    <property type="match status" value="1"/>
</dbReference>
<dbReference type="EC" id="5.4.4.2" evidence="3"/>
<comment type="catalytic activity">
    <reaction evidence="1">
        <text>chorismate = isochorismate</text>
        <dbReference type="Rhea" id="RHEA:18985"/>
        <dbReference type="ChEBI" id="CHEBI:29748"/>
        <dbReference type="ChEBI" id="CHEBI:29780"/>
        <dbReference type="EC" id="5.4.4.2"/>
    </reaction>
</comment>
<keyword evidence="8" id="KW-1185">Reference proteome</keyword>
<dbReference type="RefSeq" id="WP_382352851.1">
    <property type="nucleotide sequence ID" value="NZ_JBHSMC010000018.1"/>
</dbReference>
<dbReference type="Proteomes" id="UP001596147">
    <property type="component" value="Unassembled WGS sequence"/>
</dbReference>
<evidence type="ECO:0000256" key="2">
    <source>
        <dbReference type="ARBA" id="ARBA00005297"/>
    </source>
</evidence>
<dbReference type="PANTHER" id="PTHR42839">
    <property type="entry name" value="ISOCHORISMATE SYNTHASE ENTC"/>
    <property type="match status" value="1"/>
</dbReference>
<organism evidence="7 8">
    <name type="scientific">Lederbergia graminis</name>
    <dbReference type="NCBI Taxonomy" id="735518"/>
    <lineage>
        <taxon>Bacteria</taxon>
        <taxon>Bacillati</taxon>
        <taxon>Bacillota</taxon>
        <taxon>Bacilli</taxon>
        <taxon>Bacillales</taxon>
        <taxon>Bacillaceae</taxon>
        <taxon>Lederbergia</taxon>
    </lineage>
</organism>
<dbReference type="Gene3D" id="3.60.120.10">
    <property type="entry name" value="Anthranilate synthase"/>
    <property type="match status" value="1"/>
</dbReference>
<evidence type="ECO:0000313" key="7">
    <source>
        <dbReference type="EMBL" id="MFC5465814.1"/>
    </source>
</evidence>
<evidence type="ECO:0000256" key="1">
    <source>
        <dbReference type="ARBA" id="ARBA00000799"/>
    </source>
</evidence>
<dbReference type="InterPro" id="IPR005801">
    <property type="entry name" value="ADC_synthase"/>
</dbReference>
<protein>
    <recommendedName>
        <fullName evidence="3">isochorismate synthase</fullName>
        <ecNumber evidence="3">5.4.4.2</ecNumber>
    </recommendedName>
    <alternativeName>
        <fullName evidence="5">Isochorismate mutase</fullName>
    </alternativeName>
</protein>
<dbReference type="InterPro" id="IPR004561">
    <property type="entry name" value="IsoChor_synthase"/>
</dbReference>
<comment type="similarity">
    <text evidence="2">Belongs to the isochorismate synthase family.</text>
</comment>
<dbReference type="NCBIfam" id="TIGR00543">
    <property type="entry name" value="isochor_syn"/>
    <property type="match status" value="1"/>
</dbReference>
<gene>
    <name evidence="7" type="ORF">ACFPM4_13865</name>
</gene>
<feature type="domain" description="Chorismate-utilising enzyme C-terminal" evidence="6">
    <location>
        <begin position="198"/>
        <end position="450"/>
    </location>
</feature>
<evidence type="ECO:0000256" key="3">
    <source>
        <dbReference type="ARBA" id="ARBA00012824"/>
    </source>
</evidence>
<evidence type="ECO:0000256" key="4">
    <source>
        <dbReference type="ARBA" id="ARBA00023235"/>
    </source>
</evidence>
<dbReference type="InterPro" id="IPR015890">
    <property type="entry name" value="Chorismate_C"/>
</dbReference>
<evidence type="ECO:0000259" key="6">
    <source>
        <dbReference type="Pfam" id="PF00425"/>
    </source>
</evidence>
<accession>A0ABW0LIS8</accession>
<dbReference type="EMBL" id="JBHSMC010000018">
    <property type="protein sequence ID" value="MFC5465814.1"/>
    <property type="molecule type" value="Genomic_DNA"/>
</dbReference>
<reference evidence="8" key="1">
    <citation type="journal article" date="2019" name="Int. J. Syst. Evol. Microbiol.">
        <title>The Global Catalogue of Microorganisms (GCM) 10K type strain sequencing project: providing services to taxonomists for standard genome sequencing and annotation.</title>
        <authorList>
            <consortium name="The Broad Institute Genomics Platform"/>
            <consortium name="The Broad Institute Genome Sequencing Center for Infectious Disease"/>
            <person name="Wu L."/>
            <person name="Ma J."/>
        </authorList>
    </citation>
    <scope>NUCLEOTIDE SEQUENCE [LARGE SCALE GENOMIC DNA]</scope>
    <source>
        <strain evidence="8">CGMCC 1.12237</strain>
    </source>
</reference>
<keyword evidence="4" id="KW-0413">Isomerase</keyword>
<sequence>MTELLSSTNYSKDLWYRNNWKLYSYTKKIDACDPKAFYQFEENLYKGERFYWKTSDNDMKIIGLGIATSISSFNEGNRYEDIQEKWNTVINDAKIINNSQSPGTGPLIFGGFCFDSESIKESEWEPFGDSLFYLPKYMMTVINDKDYYLTVNYIHDNCSDEELMKETDDILYKLQNAKNYVQYEKVPSIKSSKELAVHEWVQAVERIVQMINSSEQQKVVLARKMKVEFENNISSTYVLQQLLHQQPSSFVFSIENGESCFIGASPERLVKKINDHILSTCLAGSIGRSTNLDEDKRLGEALLHDPKNLFEHELVVSMIEDALRQFCHQLTIPEQPILMKTPDVQHLYTPVVGKTWRNSSILDMVQELHPTPALGGVPTKPAMELIRENENMDRGFYASPIGWTDYLGNGEFIVGIRSGLLKGKESYLYAGCGLVSDSKSNDELIETRIKFRPMLKAIGGKL</sequence>
<name>A0ABW0LIS8_9BACI</name>
<evidence type="ECO:0000313" key="8">
    <source>
        <dbReference type="Proteomes" id="UP001596147"/>
    </source>
</evidence>